<comment type="similarity">
    <text evidence="1">Belongs to the ComF/GntX family.</text>
</comment>
<dbReference type="PANTHER" id="PTHR47505:SF1">
    <property type="entry name" value="DNA UTILIZATION PROTEIN YHGH"/>
    <property type="match status" value="1"/>
</dbReference>
<reference evidence="4" key="1">
    <citation type="submission" date="2017-04" db="EMBL/GenBank/DDBJ databases">
        <authorList>
            <person name="Varghese N."/>
            <person name="Submissions S."/>
        </authorList>
    </citation>
    <scope>NUCLEOTIDE SEQUENCE [LARGE SCALE GENOMIC DNA]</scope>
    <source>
        <strain evidence="4">USBA 82</strain>
    </source>
</reference>
<dbReference type="OrthoDB" id="5448at2"/>
<dbReference type="PANTHER" id="PTHR47505">
    <property type="entry name" value="DNA UTILIZATION PROTEIN YHGH"/>
    <property type="match status" value="1"/>
</dbReference>
<sequence length="222" mass="24235">MLKYLLHLIWPSACPVCGAIGEDLCPSCCSELIVPSGPVCLLCEGSLPCPTHGNLEWYSAAPHGGMARELVLSLKYQGNGAIGLEMGIQMASVFPKPEHAAIIPVPLHRGSPRKYNQARWIVAGISKVWGFPIVDKLRWNKTLSCQTSLDGSGRTEMPENALRWDGPCLNGREAVIVDDVKTTGTTLYRAYRALGEARPDRVRFITWSRSVVEKKGGISFGT</sequence>
<organism evidence="3 4">
    <name type="scientific">Dethiosulfovibrio salsuginis</name>
    <dbReference type="NCBI Taxonomy" id="561720"/>
    <lineage>
        <taxon>Bacteria</taxon>
        <taxon>Thermotogati</taxon>
        <taxon>Synergistota</taxon>
        <taxon>Synergistia</taxon>
        <taxon>Synergistales</taxon>
        <taxon>Dethiosulfovibrionaceae</taxon>
        <taxon>Dethiosulfovibrio</taxon>
    </lineage>
</organism>
<dbReference type="EMBL" id="FXBB01000005">
    <property type="protein sequence ID" value="SMG18756.1"/>
    <property type="molecule type" value="Genomic_DNA"/>
</dbReference>
<protein>
    <submittedName>
        <fullName evidence="3">Predicted amidophosphoribosyltransferases</fullName>
    </submittedName>
</protein>
<dbReference type="InterPro" id="IPR000836">
    <property type="entry name" value="PRTase_dom"/>
</dbReference>
<evidence type="ECO:0000259" key="2">
    <source>
        <dbReference type="Pfam" id="PF00156"/>
    </source>
</evidence>
<evidence type="ECO:0000313" key="4">
    <source>
        <dbReference type="Proteomes" id="UP000193355"/>
    </source>
</evidence>
<dbReference type="Pfam" id="PF00156">
    <property type="entry name" value="Pribosyltran"/>
    <property type="match status" value="1"/>
</dbReference>
<gene>
    <name evidence="3" type="ORF">SAMN06275492_10554</name>
</gene>
<dbReference type="RefSeq" id="WP_085543953.1">
    <property type="nucleotide sequence ID" value="NZ_FXBB01000005.1"/>
</dbReference>
<name>A0A1X7IW25_9BACT</name>
<keyword evidence="3" id="KW-0328">Glycosyltransferase</keyword>
<dbReference type="InterPro" id="IPR029057">
    <property type="entry name" value="PRTase-like"/>
</dbReference>
<proteinExistence type="inferred from homology"/>
<evidence type="ECO:0000313" key="3">
    <source>
        <dbReference type="EMBL" id="SMG18756.1"/>
    </source>
</evidence>
<dbReference type="AlphaFoldDB" id="A0A1X7IW25"/>
<keyword evidence="4" id="KW-1185">Reference proteome</keyword>
<dbReference type="SUPFAM" id="SSF53271">
    <property type="entry name" value="PRTase-like"/>
    <property type="match status" value="1"/>
</dbReference>
<dbReference type="GO" id="GO:0016757">
    <property type="term" value="F:glycosyltransferase activity"/>
    <property type="evidence" value="ECO:0007669"/>
    <property type="project" value="UniProtKB-KW"/>
</dbReference>
<evidence type="ECO:0000256" key="1">
    <source>
        <dbReference type="ARBA" id="ARBA00008007"/>
    </source>
</evidence>
<dbReference type="Proteomes" id="UP000193355">
    <property type="component" value="Unassembled WGS sequence"/>
</dbReference>
<dbReference type="InterPro" id="IPR051910">
    <property type="entry name" value="ComF/GntX_DNA_util-trans"/>
</dbReference>
<feature type="domain" description="Phosphoribosyltransferase" evidence="2">
    <location>
        <begin position="153"/>
        <end position="206"/>
    </location>
</feature>
<dbReference type="Gene3D" id="3.40.50.2020">
    <property type="match status" value="1"/>
</dbReference>
<keyword evidence="3" id="KW-0808">Transferase</keyword>
<accession>A0A1X7IW25</accession>
<dbReference type="STRING" id="561720.SAMN06275492_10554"/>
<dbReference type="CDD" id="cd06223">
    <property type="entry name" value="PRTases_typeI"/>
    <property type="match status" value="1"/>
</dbReference>